<accession>A0ABT7PTI5</accession>
<organism evidence="1 2">
    <name type="scientific">Roseiconus lacunae</name>
    <dbReference type="NCBI Taxonomy" id="2605694"/>
    <lineage>
        <taxon>Bacteria</taxon>
        <taxon>Pseudomonadati</taxon>
        <taxon>Planctomycetota</taxon>
        <taxon>Planctomycetia</taxon>
        <taxon>Pirellulales</taxon>
        <taxon>Pirellulaceae</taxon>
        <taxon>Roseiconus</taxon>
    </lineage>
</organism>
<comment type="caution">
    <text evidence="1">The sequence shown here is derived from an EMBL/GenBank/DDBJ whole genome shotgun (WGS) entry which is preliminary data.</text>
</comment>
<feature type="non-terminal residue" evidence="1">
    <location>
        <position position="1"/>
    </location>
</feature>
<evidence type="ECO:0000313" key="2">
    <source>
        <dbReference type="Proteomes" id="UP001239462"/>
    </source>
</evidence>
<proteinExistence type="predicted"/>
<dbReference type="Proteomes" id="UP001239462">
    <property type="component" value="Unassembled WGS sequence"/>
</dbReference>
<protein>
    <submittedName>
        <fullName evidence="1">Uncharacterized protein</fullName>
    </submittedName>
</protein>
<name>A0ABT7PTI5_9BACT</name>
<evidence type="ECO:0000313" key="1">
    <source>
        <dbReference type="EMBL" id="MDM4019594.1"/>
    </source>
</evidence>
<keyword evidence="2" id="KW-1185">Reference proteome</keyword>
<reference evidence="1 2" key="1">
    <citation type="submission" date="2023-06" db="EMBL/GenBank/DDBJ databases">
        <title>Roseiconus lacunae JC819 isolated from Gulf of Mannar region, Tamil Nadu.</title>
        <authorList>
            <person name="Pk S."/>
            <person name="Ch S."/>
            <person name="Ch V.R."/>
        </authorList>
    </citation>
    <scope>NUCLEOTIDE SEQUENCE [LARGE SCALE GENOMIC DNA]</scope>
    <source>
        <strain evidence="1 2">JC819</strain>
    </source>
</reference>
<sequence>STLVDTAFVMNISLGWFGKFTGEIHDSEPGIPEPAMVKGWAASNRIRFTKTYPSFWMSDELGNLIRVPNLDPYVLHYDGRLNFDEEFQRIEGTWYIPAQRMQVDGQWFEMPQTTGTWIANSSDQNAK</sequence>
<gene>
    <name evidence="1" type="ORF">QTN89_29340</name>
</gene>
<dbReference type="EMBL" id="JASZZN010000197">
    <property type="protein sequence ID" value="MDM4019594.1"/>
    <property type="molecule type" value="Genomic_DNA"/>
</dbReference>
<dbReference type="RefSeq" id="WP_289167714.1">
    <property type="nucleotide sequence ID" value="NZ_JASZZN010000197.1"/>
</dbReference>